<reference evidence="2" key="1">
    <citation type="journal article" date="2014" name="Proc. Natl. Acad. Sci. U.S.A.">
        <title>Extensive sampling of basidiomycete genomes demonstrates inadequacy of the white-rot/brown-rot paradigm for wood decay fungi.</title>
        <authorList>
            <person name="Riley R."/>
            <person name="Salamov A.A."/>
            <person name="Brown D.W."/>
            <person name="Nagy L.G."/>
            <person name="Floudas D."/>
            <person name="Held B.W."/>
            <person name="Levasseur A."/>
            <person name="Lombard V."/>
            <person name="Morin E."/>
            <person name="Otillar R."/>
            <person name="Lindquist E.A."/>
            <person name="Sun H."/>
            <person name="LaButti K.M."/>
            <person name="Schmutz J."/>
            <person name="Jabbour D."/>
            <person name="Luo H."/>
            <person name="Baker S.E."/>
            <person name="Pisabarro A.G."/>
            <person name="Walton J.D."/>
            <person name="Blanchette R.A."/>
            <person name="Henrissat B."/>
            <person name="Martin F."/>
            <person name="Cullen D."/>
            <person name="Hibbett D.S."/>
            <person name="Grigoriev I.V."/>
        </authorList>
    </citation>
    <scope>NUCLEOTIDE SEQUENCE [LARGE SCALE GENOMIC DNA]</scope>
    <source>
        <strain evidence="2">MUCL 33604</strain>
    </source>
</reference>
<dbReference type="AlphaFoldDB" id="A0A067P2Z6"/>
<accession>A0A067P2Z6</accession>
<name>A0A067P2Z6_9AGAM</name>
<keyword evidence="2" id="KW-1185">Reference proteome</keyword>
<gene>
    <name evidence="1" type="ORF">JAAARDRAFT_201123</name>
</gene>
<evidence type="ECO:0000313" key="1">
    <source>
        <dbReference type="EMBL" id="KDQ49134.1"/>
    </source>
</evidence>
<organism evidence="1 2">
    <name type="scientific">Jaapia argillacea MUCL 33604</name>
    <dbReference type="NCBI Taxonomy" id="933084"/>
    <lineage>
        <taxon>Eukaryota</taxon>
        <taxon>Fungi</taxon>
        <taxon>Dikarya</taxon>
        <taxon>Basidiomycota</taxon>
        <taxon>Agaricomycotina</taxon>
        <taxon>Agaricomycetes</taxon>
        <taxon>Agaricomycetidae</taxon>
        <taxon>Jaapiales</taxon>
        <taxon>Jaapiaceae</taxon>
        <taxon>Jaapia</taxon>
    </lineage>
</organism>
<evidence type="ECO:0000313" key="2">
    <source>
        <dbReference type="Proteomes" id="UP000027265"/>
    </source>
</evidence>
<dbReference type="Proteomes" id="UP000027265">
    <property type="component" value="Unassembled WGS sequence"/>
</dbReference>
<dbReference type="HOGENOM" id="CLU_2654840_0_0_1"/>
<proteinExistence type="predicted"/>
<protein>
    <submittedName>
        <fullName evidence="1">Uncharacterized protein</fullName>
    </submittedName>
</protein>
<dbReference type="EMBL" id="KL197803">
    <property type="protein sequence ID" value="KDQ49134.1"/>
    <property type="molecule type" value="Genomic_DNA"/>
</dbReference>
<sequence>MPIFIFLVIRHSLQISDPSIYGSSKHYNYILPEHKGQCISAHSTPLYPTSITWTLRHINIPPSSITRAMDYKPLCP</sequence>
<dbReference type="InParanoid" id="A0A067P2Z6"/>